<gene>
    <name evidence="2" type="ORF">HAX54_000884</name>
</gene>
<keyword evidence="3" id="KW-1185">Reference proteome</keyword>
<feature type="signal peptide" evidence="1">
    <location>
        <begin position="1"/>
        <end position="22"/>
    </location>
</feature>
<evidence type="ECO:0000256" key="1">
    <source>
        <dbReference type="SAM" id="SignalP"/>
    </source>
</evidence>
<protein>
    <submittedName>
        <fullName evidence="2">Uncharacterized protein</fullName>
    </submittedName>
</protein>
<organism evidence="2 3">
    <name type="scientific">Datura stramonium</name>
    <name type="common">Jimsonweed</name>
    <name type="synonym">Common thornapple</name>
    <dbReference type="NCBI Taxonomy" id="4076"/>
    <lineage>
        <taxon>Eukaryota</taxon>
        <taxon>Viridiplantae</taxon>
        <taxon>Streptophyta</taxon>
        <taxon>Embryophyta</taxon>
        <taxon>Tracheophyta</taxon>
        <taxon>Spermatophyta</taxon>
        <taxon>Magnoliopsida</taxon>
        <taxon>eudicotyledons</taxon>
        <taxon>Gunneridae</taxon>
        <taxon>Pentapetalae</taxon>
        <taxon>asterids</taxon>
        <taxon>lamiids</taxon>
        <taxon>Solanales</taxon>
        <taxon>Solanaceae</taxon>
        <taxon>Solanoideae</taxon>
        <taxon>Datureae</taxon>
        <taxon>Datura</taxon>
    </lineage>
</organism>
<dbReference type="Proteomes" id="UP000823775">
    <property type="component" value="Unassembled WGS sequence"/>
</dbReference>
<evidence type="ECO:0000313" key="2">
    <source>
        <dbReference type="EMBL" id="MCD7449654.1"/>
    </source>
</evidence>
<accession>A0ABS8RSQ9</accession>
<keyword evidence="1" id="KW-0732">Signal</keyword>
<feature type="chain" id="PRO_5047449508" evidence="1">
    <location>
        <begin position="23"/>
        <end position="153"/>
    </location>
</feature>
<sequence>MGTHQARQLIKIVFQVLVACLCSSPQEFHRGLSFRHLPPEALRLSRQNFVFDALAMTKLKDKINSEGKSNAPSSEHALGNFWIPKMILFGANQELNELLNLLENTIRERDTSVGVGKANIDDIYSVFVNNHSEVADKRRRGEATDIYVGSSLV</sequence>
<evidence type="ECO:0000313" key="3">
    <source>
        <dbReference type="Proteomes" id="UP000823775"/>
    </source>
</evidence>
<dbReference type="EMBL" id="JACEIK010000103">
    <property type="protein sequence ID" value="MCD7449654.1"/>
    <property type="molecule type" value="Genomic_DNA"/>
</dbReference>
<comment type="caution">
    <text evidence="2">The sequence shown here is derived from an EMBL/GenBank/DDBJ whole genome shotgun (WGS) entry which is preliminary data.</text>
</comment>
<reference evidence="2 3" key="1">
    <citation type="journal article" date="2021" name="BMC Genomics">
        <title>Datura genome reveals duplications of psychoactive alkaloid biosynthetic genes and high mutation rate following tissue culture.</title>
        <authorList>
            <person name="Rajewski A."/>
            <person name="Carter-House D."/>
            <person name="Stajich J."/>
            <person name="Litt A."/>
        </authorList>
    </citation>
    <scope>NUCLEOTIDE SEQUENCE [LARGE SCALE GENOMIC DNA]</scope>
    <source>
        <strain evidence="2">AR-01</strain>
    </source>
</reference>
<proteinExistence type="predicted"/>
<name>A0ABS8RSQ9_DATST</name>